<feature type="compositionally biased region" description="Acidic residues" evidence="1">
    <location>
        <begin position="180"/>
        <end position="189"/>
    </location>
</feature>
<feature type="compositionally biased region" description="Basic and acidic residues" evidence="1">
    <location>
        <begin position="168"/>
        <end position="179"/>
    </location>
</feature>
<reference evidence="2" key="1">
    <citation type="submission" date="2021-02" db="EMBL/GenBank/DDBJ databases">
        <authorList>
            <person name="Syme A R."/>
            <person name="Syme A R."/>
            <person name="Moolhuijzen P."/>
        </authorList>
    </citation>
    <scope>NUCLEOTIDE SEQUENCE</scope>
    <source>
        <strain evidence="2">W1-1</strain>
    </source>
</reference>
<organism evidence="2 3">
    <name type="scientific">Pyrenophora teres f. teres</name>
    <dbReference type="NCBI Taxonomy" id="97479"/>
    <lineage>
        <taxon>Eukaryota</taxon>
        <taxon>Fungi</taxon>
        <taxon>Dikarya</taxon>
        <taxon>Ascomycota</taxon>
        <taxon>Pezizomycotina</taxon>
        <taxon>Dothideomycetes</taxon>
        <taxon>Pleosporomycetidae</taxon>
        <taxon>Pleosporales</taxon>
        <taxon>Pleosporineae</taxon>
        <taxon>Pleosporaceae</taxon>
        <taxon>Pyrenophora</taxon>
    </lineage>
</organism>
<feature type="region of interest" description="Disordered" evidence="1">
    <location>
        <begin position="167"/>
        <end position="189"/>
    </location>
</feature>
<evidence type="ECO:0000313" key="3">
    <source>
        <dbReference type="Proteomes" id="UP000472372"/>
    </source>
</evidence>
<dbReference type="AlphaFoldDB" id="A0A6S6VWM5"/>
<dbReference type="Proteomes" id="UP000472372">
    <property type="component" value="Chromosome 3"/>
</dbReference>
<protein>
    <submittedName>
        <fullName evidence="2">Uncharacterized protein</fullName>
    </submittedName>
</protein>
<feature type="region of interest" description="Disordered" evidence="1">
    <location>
        <begin position="1"/>
        <end position="46"/>
    </location>
</feature>
<accession>A0A6S6VWM5</accession>
<dbReference type="EMBL" id="HG992979">
    <property type="protein sequence ID" value="CAE7020644.1"/>
    <property type="molecule type" value="Genomic_DNA"/>
</dbReference>
<feature type="compositionally biased region" description="Low complexity" evidence="1">
    <location>
        <begin position="25"/>
        <end position="42"/>
    </location>
</feature>
<name>A0A6S6VWM5_9PLEO</name>
<evidence type="ECO:0000256" key="1">
    <source>
        <dbReference type="SAM" id="MobiDB-lite"/>
    </source>
</evidence>
<evidence type="ECO:0000313" key="2">
    <source>
        <dbReference type="EMBL" id="CAE7020644.1"/>
    </source>
</evidence>
<sequence>MSTKRKAEDELISSPPTKRQDNKKTTSTQQSPHHPSSTPQSSFRTTLRLSNGTLGIRLAGRGRYRGVADELLCRIHSGIRYVAAQHRRDEAIEQTTRFEIDLSKASFQPALDLLRRHAILIFPSSRFEVFELGMPRPDWVKEGGVPGVHDPQWWVGKTAAQIKAGPFAKEHDVKRAADEKEQEEADDGL</sequence>
<gene>
    <name evidence="2" type="ORF">PTTW11_03106</name>
</gene>
<proteinExistence type="predicted"/>